<evidence type="ECO:0000313" key="10">
    <source>
        <dbReference type="EMBL" id="CDW76462.1"/>
    </source>
</evidence>
<feature type="compositionally biased region" description="Polar residues" evidence="8">
    <location>
        <begin position="459"/>
        <end position="469"/>
    </location>
</feature>
<dbReference type="OMA" id="KYAWESQ"/>
<keyword evidence="5 7" id="KW-0508">mRNA splicing</keyword>
<evidence type="ECO:0000256" key="7">
    <source>
        <dbReference type="RuleBase" id="RU367071"/>
    </source>
</evidence>
<feature type="domain" description="Pre-mRNA-splicing factor SLU7" evidence="9">
    <location>
        <begin position="110"/>
        <end position="373"/>
    </location>
</feature>
<dbReference type="GO" id="GO:0030628">
    <property type="term" value="F:pre-mRNA 3'-splice site binding"/>
    <property type="evidence" value="ECO:0007669"/>
    <property type="project" value="UniProtKB-UniRule"/>
</dbReference>
<sequence>MSSKPEQKNVDLTHMPQYIKQAPWYVDQKDQPILTHQRARNEVKKPSIDTWYRKGAKIDQQVTKYRKGACANCGAMTHNTKTCTDRPRKIGAKYSNRDFASDEIIEKIELNYEGKKDRWNGYDPSTYKLVIEEWENLNEEQKKKKEQEIQQKLTTGKTNDSDSSDEDDPDREDLNEDQSQFANKDPRVRTTIRNLRIREDTAKYLRNLDPNSAVYDGKTRTMKENPNPELPENRQAFKGDNFHRVTGDFITLMNQEGFVLEATQMAGVEVNNIAMPSQVEIMHKQFKEKSELLKNKKMQELLSRYGGDQHLVIPEELREGMKAELEDLAEQQKMAQKLNKPEIKNFDNKGLLGIKSKYEEDVYVYGHQSVWGSYWHAQFGWGYRCCYSFDKKSKCKGEEQKKETIKKEYEFELQIKKQQEHDHKKLVEETNKKYLKQPEEIKENVQQIDIQEDLEKSSQLENKQVQRKNSSSNSDQSSSESEVSSESDESSGEDSDSSGPRHKRKKRQAKKQQKEDKKQNRETKNHIDQKEGYYGLKWDDKVTEEEMEQYKRQREQFDDPMRQFATKK</sequence>
<feature type="compositionally biased region" description="Acidic residues" evidence="8">
    <location>
        <begin position="483"/>
        <end position="496"/>
    </location>
</feature>
<feature type="compositionally biased region" description="Basic residues" evidence="8">
    <location>
        <begin position="500"/>
        <end position="511"/>
    </location>
</feature>
<dbReference type="GO" id="GO:0000398">
    <property type="term" value="P:mRNA splicing, via spliceosome"/>
    <property type="evidence" value="ECO:0007669"/>
    <property type="project" value="UniProtKB-UniRule"/>
</dbReference>
<dbReference type="PANTHER" id="PTHR12942:SF2">
    <property type="entry name" value="PRE-MRNA-SPLICING FACTOR SLU7"/>
    <property type="match status" value="1"/>
</dbReference>
<dbReference type="InParanoid" id="A0A078A3R0"/>
<name>A0A078A3R0_STYLE</name>
<proteinExistence type="inferred from homology"/>
<evidence type="ECO:0000313" key="11">
    <source>
        <dbReference type="Proteomes" id="UP000039865"/>
    </source>
</evidence>
<feature type="region of interest" description="Disordered" evidence="8">
    <location>
        <begin position="450"/>
        <end position="568"/>
    </location>
</feature>
<keyword evidence="3 7" id="KW-0507">mRNA processing</keyword>
<comment type="similarity">
    <text evidence="2 7">Belongs to the SLU7 family.</text>
</comment>
<dbReference type="InterPro" id="IPR039974">
    <property type="entry name" value="Splicing_factor_SLU7"/>
</dbReference>
<comment type="subcellular location">
    <subcellularLocation>
        <location evidence="1 7">Nucleus</location>
    </subcellularLocation>
</comment>
<gene>
    <name evidence="10" type="primary">Contig10186.g10878</name>
    <name evidence="10" type="ORF">STYLEM_5463</name>
</gene>
<comment type="subunit">
    <text evidence="7">Associated with the spliceosome.</text>
</comment>
<keyword evidence="4 7" id="KW-0747">Spliceosome</keyword>
<keyword evidence="11" id="KW-1185">Reference proteome</keyword>
<dbReference type="AlphaFoldDB" id="A0A078A3R0"/>
<dbReference type="OrthoDB" id="249612at2759"/>
<organism evidence="10 11">
    <name type="scientific">Stylonychia lemnae</name>
    <name type="common">Ciliate</name>
    <dbReference type="NCBI Taxonomy" id="5949"/>
    <lineage>
        <taxon>Eukaryota</taxon>
        <taxon>Sar</taxon>
        <taxon>Alveolata</taxon>
        <taxon>Ciliophora</taxon>
        <taxon>Intramacronucleata</taxon>
        <taxon>Spirotrichea</taxon>
        <taxon>Stichotrichia</taxon>
        <taxon>Sporadotrichida</taxon>
        <taxon>Oxytrichidae</taxon>
        <taxon>Stylonychinae</taxon>
        <taxon>Stylonychia</taxon>
    </lineage>
</organism>
<feature type="compositionally biased region" description="Low complexity" evidence="8">
    <location>
        <begin position="470"/>
        <end position="482"/>
    </location>
</feature>
<dbReference type="Pfam" id="PF11708">
    <property type="entry name" value="Slu7"/>
    <property type="match status" value="1"/>
</dbReference>
<dbReference type="GO" id="GO:0005681">
    <property type="term" value="C:spliceosomal complex"/>
    <property type="evidence" value="ECO:0007669"/>
    <property type="project" value="UniProtKB-UniRule"/>
</dbReference>
<reference evidence="10 11" key="1">
    <citation type="submission" date="2014-06" db="EMBL/GenBank/DDBJ databases">
        <authorList>
            <person name="Swart Estienne"/>
        </authorList>
    </citation>
    <scope>NUCLEOTIDE SEQUENCE [LARGE SCALE GENOMIC DNA]</scope>
    <source>
        <strain evidence="10 11">130c</strain>
    </source>
</reference>
<feature type="compositionally biased region" description="Basic and acidic residues" evidence="8">
    <location>
        <begin position="512"/>
        <end position="541"/>
    </location>
</feature>
<dbReference type="EMBL" id="CCKQ01005298">
    <property type="protein sequence ID" value="CDW76462.1"/>
    <property type="molecule type" value="Genomic_DNA"/>
</dbReference>
<evidence type="ECO:0000256" key="6">
    <source>
        <dbReference type="ARBA" id="ARBA00023242"/>
    </source>
</evidence>
<comment type="function">
    <text evidence="7">Involved in pre-mRNA splicing.</text>
</comment>
<keyword evidence="6 7" id="KW-0539">Nucleus</keyword>
<evidence type="ECO:0000256" key="8">
    <source>
        <dbReference type="SAM" id="MobiDB-lite"/>
    </source>
</evidence>
<dbReference type="InterPro" id="IPR021715">
    <property type="entry name" value="Slu7_dom"/>
</dbReference>
<evidence type="ECO:0000256" key="3">
    <source>
        <dbReference type="ARBA" id="ARBA00022664"/>
    </source>
</evidence>
<dbReference type="FunCoup" id="A0A078A3R0">
    <property type="interactions" value="595"/>
</dbReference>
<evidence type="ECO:0000256" key="5">
    <source>
        <dbReference type="ARBA" id="ARBA00023187"/>
    </source>
</evidence>
<accession>A0A078A3R0</accession>
<evidence type="ECO:0000256" key="4">
    <source>
        <dbReference type="ARBA" id="ARBA00022728"/>
    </source>
</evidence>
<protein>
    <recommendedName>
        <fullName evidence="7">Pre-mRNA-splicing factor SLU7</fullName>
    </recommendedName>
</protein>
<evidence type="ECO:0000256" key="2">
    <source>
        <dbReference type="ARBA" id="ARBA00007203"/>
    </source>
</evidence>
<feature type="region of interest" description="Disordered" evidence="8">
    <location>
        <begin position="142"/>
        <end position="188"/>
    </location>
</feature>
<evidence type="ECO:0000256" key="1">
    <source>
        <dbReference type="ARBA" id="ARBA00004123"/>
    </source>
</evidence>
<dbReference type="PANTHER" id="PTHR12942">
    <property type="entry name" value="STEP II SPLICING FACTOR SLU7"/>
    <property type="match status" value="1"/>
</dbReference>
<feature type="region of interest" description="Disordered" evidence="8">
    <location>
        <begin position="215"/>
        <end position="235"/>
    </location>
</feature>
<feature type="compositionally biased region" description="Acidic residues" evidence="8">
    <location>
        <begin position="162"/>
        <end position="176"/>
    </location>
</feature>
<dbReference type="Proteomes" id="UP000039865">
    <property type="component" value="Unassembled WGS sequence"/>
</dbReference>
<evidence type="ECO:0000259" key="9">
    <source>
        <dbReference type="Pfam" id="PF11708"/>
    </source>
</evidence>
<feature type="compositionally biased region" description="Basic and acidic residues" evidence="8">
    <location>
        <begin position="548"/>
        <end position="561"/>
    </location>
</feature>